<reference evidence="1 2" key="1">
    <citation type="submission" date="2019-09" db="EMBL/GenBank/DDBJ databases">
        <title>Genome sequence and assembly of Flavobacterium sp.</title>
        <authorList>
            <person name="Chhetri G."/>
        </authorList>
    </citation>
    <scope>NUCLEOTIDE SEQUENCE [LARGE SCALE GENOMIC DNA]</scope>
    <source>
        <strain evidence="1 2">SNL9</strain>
    </source>
</reference>
<dbReference type="InterPro" id="IPR036520">
    <property type="entry name" value="UPF0759_sf"/>
</dbReference>
<dbReference type="Proteomes" id="UP000325141">
    <property type="component" value="Unassembled WGS sequence"/>
</dbReference>
<accession>A0A5M6CY56</accession>
<evidence type="ECO:0000313" key="2">
    <source>
        <dbReference type="Proteomes" id="UP000325141"/>
    </source>
</evidence>
<dbReference type="PANTHER" id="PTHR30348:SF4">
    <property type="entry name" value="DUF72 DOMAIN-CONTAINING PROTEIN"/>
    <property type="match status" value="1"/>
</dbReference>
<dbReference type="Gene3D" id="3.20.20.410">
    <property type="entry name" value="Protein of unknown function UPF0759"/>
    <property type="match status" value="1"/>
</dbReference>
<dbReference type="InterPro" id="IPR002763">
    <property type="entry name" value="DUF72"/>
</dbReference>
<dbReference type="PANTHER" id="PTHR30348">
    <property type="entry name" value="UNCHARACTERIZED PROTEIN YECE"/>
    <property type="match status" value="1"/>
</dbReference>
<dbReference type="EMBL" id="VWSG01000002">
    <property type="protein sequence ID" value="KAA5537835.1"/>
    <property type="molecule type" value="Genomic_DNA"/>
</dbReference>
<organism evidence="1 2">
    <name type="scientific">Paenimyroides baculatum</name>
    <dbReference type="NCBI Taxonomy" id="2608000"/>
    <lineage>
        <taxon>Bacteria</taxon>
        <taxon>Pseudomonadati</taxon>
        <taxon>Bacteroidota</taxon>
        <taxon>Flavobacteriia</taxon>
        <taxon>Flavobacteriales</taxon>
        <taxon>Flavobacteriaceae</taxon>
        <taxon>Paenimyroides</taxon>
    </lineage>
</organism>
<evidence type="ECO:0000313" key="1">
    <source>
        <dbReference type="EMBL" id="KAA5537835.1"/>
    </source>
</evidence>
<sequence length="244" mass="28471">MSNTKFNIGCSSFATPSWKSVFYPDHLPKKDWFQFYCTHFSTYEFNGSFYRFPTVESLEKWYDKTPDDFSFSIKIPKVITHTKKLVDCEIEVSDFYEIVSKGLKEKLACVLWQFPPGFLYNELNLVKLIKLLNSDFKNVVEFRHKSWWNKNAVETLQQTGVIFCNPSYPGLDVDLIDGGKIGYFRMHGVPKLFYSEYSQEEIQTLYNTIKAASYKEVYVYFNNTASTAAVINAMQFMKLKDSLT</sequence>
<name>A0A5M6CY56_9FLAO</name>
<protein>
    <submittedName>
        <fullName evidence="1">DUF72 domain-containing protein</fullName>
    </submittedName>
</protein>
<dbReference type="AlphaFoldDB" id="A0A5M6CY56"/>
<proteinExistence type="predicted"/>
<keyword evidence="2" id="KW-1185">Reference proteome</keyword>
<dbReference type="SUPFAM" id="SSF117396">
    <property type="entry name" value="TM1631-like"/>
    <property type="match status" value="1"/>
</dbReference>
<dbReference type="Pfam" id="PF01904">
    <property type="entry name" value="DUF72"/>
    <property type="match status" value="1"/>
</dbReference>
<dbReference type="RefSeq" id="WP_150010487.1">
    <property type="nucleotide sequence ID" value="NZ_VWSG01000002.1"/>
</dbReference>
<comment type="caution">
    <text evidence="1">The sequence shown here is derived from an EMBL/GenBank/DDBJ whole genome shotgun (WGS) entry which is preliminary data.</text>
</comment>
<gene>
    <name evidence="1" type="ORF">F0460_04015</name>
</gene>